<name>A0A067SVB2_GALM3</name>
<dbReference type="HOGENOM" id="CLU_1057847_0_0_1"/>
<dbReference type="Proteomes" id="UP000027222">
    <property type="component" value="Unassembled WGS sequence"/>
</dbReference>
<dbReference type="AlphaFoldDB" id="A0A067SVB2"/>
<proteinExistence type="predicted"/>
<reference evidence="2" key="1">
    <citation type="journal article" date="2014" name="Proc. Natl. Acad. Sci. U.S.A.">
        <title>Extensive sampling of basidiomycete genomes demonstrates inadequacy of the white-rot/brown-rot paradigm for wood decay fungi.</title>
        <authorList>
            <person name="Riley R."/>
            <person name="Salamov A.A."/>
            <person name="Brown D.W."/>
            <person name="Nagy L.G."/>
            <person name="Floudas D."/>
            <person name="Held B.W."/>
            <person name="Levasseur A."/>
            <person name="Lombard V."/>
            <person name="Morin E."/>
            <person name="Otillar R."/>
            <person name="Lindquist E.A."/>
            <person name="Sun H."/>
            <person name="LaButti K.M."/>
            <person name="Schmutz J."/>
            <person name="Jabbour D."/>
            <person name="Luo H."/>
            <person name="Baker S.E."/>
            <person name="Pisabarro A.G."/>
            <person name="Walton J.D."/>
            <person name="Blanchette R.A."/>
            <person name="Henrissat B."/>
            <person name="Martin F."/>
            <person name="Cullen D."/>
            <person name="Hibbett D.S."/>
            <person name="Grigoriev I.V."/>
        </authorList>
    </citation>
    <scope>NUCLEOTIDE SEQUENCE [LARGE SCALE GENOMIC DNA]</scope>
    <source>
        <strain evidence="2">CBS 339.88</strain>
    </source>
</reference>
<evidence type="ECO:0000313" key="1">
    <source>
        <dbReference type="EMBL" id="KDR73967.1"/>
    </source>
</evidence>
<protein>
    <submittedName>
        <fullName evidence="1">Uncharacterized protein</fullName>
    </submittedName>
</protein>
<evidence type="ECO:0000313" key="2">
    <source>
        <dbReference type="Proteomes" id="UP000027222"/>
    </source>
</evidence>
<dbReference type="EMBL" id="KL142384">
    <property type="protein sequence ID" value="KDR73967.1"/>
    <property type="molecule type" value="Genomic_DNA"/>
</dbReference>
<organism evidence="1 2">
    <name type="scientific">Galerina marginata (strain CBS 339.88)</name>
    <dbReference type="NCBI Taxonomy" id="685588"/>
    <lineage>
        <taxon>Eukaryota</taxon>
        <taxon>Fungi</taxon>
        <taxon>Dikarya</taxon>
        <taxon>Basidiomycota</taxon>
        <taxon>Agaricomycotina</taxon>
        <taxon>Agaricomycetes</taxon>
        <taxon>Agaricomycetidae</taxon>
        <taxon>Agaricales</taxon>
        <taxon>Agaricineae</taxon>
        <taxon>Strophariaceae</taxon>
        <taxon>Galerina</taxon>
    </lineage>
</organism>
<sequence>MDLVAYRFLGFNRDHLRKRDWCRVCQWSSFPSAIMVNREQDVLELLPPSLTKTLHLSLMLRSSSDGLAALQPWITSDRNAVSEKILPIVQEVRRQSQAYHEALTLSGAVAQDGFNWAVDIEEYCNALQRGSYDTELLRGYVSLMRKGARDAQHRAQQVAGMFRAVSEGLRRVSSSAKAEVDSSLANAEASATLMVANQTSHEVRKHVTSFGSGFLSGLMYTTMVVGGAPVAVAIVGASVIASTISTTIIKDDEARTASVNSGT</sequence>
<accession>A0A067SVB2</accession>
<gene>
    <name evidence="1" type="ORF">GALMADRAFT_227690</name>
</gene>
<keyword evidence="2" id="KW-1185">Reference proteome</keyword>